<dbReference type="EMBL" id="NQXA01000008">
    <property type="protein sequence ID" value="PHQ29093.1"/>
    <property type="molecule type" value="Genomic_DNA"/>
</dbReference>
<proteinExistence type="predicted"/>
<dbReference type="AlphaFoldDB" id="A0A2G1VQQ8"/>
<feature type="domain" description="NAD-dependent epimerase/dehydratase" evidence="2">
    <location>
        <begin position="3"/>
        <end position="241"/>
    </location>
</feature>
<dbReference type="RefSeq" id="WP_099646295.1">
    <property type="nucleotide sequence ID" value="NZ_KZ319291.1"/>
</dbReference>
<dbReference type="Pfam" id="PF01370">
    <property type="entry name" value="Epimerase"/>
    <property type="match status" value="1"/>
</dbReference>
<evidence type="ECO:0000256" key="1">
    <source>
        <dbReference type="ARBA" id="ARBA00023027"/>
    </source>
</evidence>
<gene>
    <name evidence="3" type="ORF">CJ305_10800</name>
</gene>
<protein>
    <submittedName>
        <fullName evidence="3">3-beta hydroxysteroid dehydrogenase</fullName>
    </submittedName>
</protein>
<evidence type="ECO:0000313" key="4">
    <source>
        <dbReference type="Proteomes" id="UP000229433"/>
    </source>
</evidence>
<keyword evidence="4" id="KW-1185">Reference proteome</keyword>
<reference evidence="3 4" key="1">
    <citation type="submission" date="2017-08" db="EMBL/GenBank/DDBJ databases">
        <title>The whole genome shortgun sequences of strain Leeuwenhoekiella nanhaiensis G18 from the South China Sea.</title>
        <authorList>
            <person name="Liu Q."/>
        </authorList>
    </citation>
    <scope>NUCLEOTIDE SEQUENCE [LARGE SCALE GENOMIC DNA]</scope>
    <source>
        <strain evidence="3 4">G18</strain>
    </source>
</reference>
<dbReference type="InterPro" id="IPR036291">
    <property type="entry name" value="NAD(P)-bd_dom_sf"/>
</dbReference>
<dbReference type="Proteomes" id="UP000229433">
    <property type="component" value="Unassembled WGS sequence"/>
</dbReference>
<sequence>MKVLVTGAAGFIGSHCAERLKEMDFDVVGIDNFSPYYSPDLKDRNAKYLEDAGIPVKIVDLREPKDFKILDTDFDYIFHFAAQPGIASSSSFEDYLLNNLVATKNLIDFALTCKNLKLFTNISTSSIYGLHATLTEDEAPEPASFYGVTKLAAEQLVLSKTREKKMKTCSLRLFSVYGPRERPEKLYTKLIGCGFFHQEFPLFEGSEDHVRSFTFVEDIIDGVVSVIGKEETINGEVINLGTEQEHTTGEGIAIVEKLLDTKIRKISVPKRGGDQMFTKANIDKARRLLNYNPSTTLEQGLKEQIEWYRKEFVL</sequence>
<organism evidence="3 4">
    <name type="scientific">Leeuwenhoekiella nanhaiensis</name>
    <dbReference type="NCBI Taxonomy" id="1655491"/>
    <lineage>
        <taxon>Bacteria</taxon>
        <taxon>Pseudomonadati</taxon>
        <taxon>Bacteroidota</taxon>
        <taxon>Flavobacteriia</taxon>
        <taxon>Flavobacteriales</taxon>
        <taxon>Flavobacteriaceae</taxon>
        <taxon>Leeuwenhoekiella</taxon>
    </lineage>
</organism>
<evidence type="ECO:0000313" key="3">
    <source>
        <dbReference type="EMBL" id="PHQ29093.1"/>
    </source>
</evidence>
<name>A0A2G1VQQ8_9FLAO</name>
<dbReference type="Gene3D" id="3.40.50.720">
    <property type="entry name" value="NAD(P)-binding Rossmann-like Domain"/>
    <property type="match status" value="1"/>
</dbReference>
<comment type="caution">
    <text evidence="3">The sequence shown here is derived from an EMBL/GenBank/DDBJ whole genome shotgun (WGS) entry which is preliminary data.</text>
</comment>
<dbReference type="PRINTS" id="PR01713">
    <property type="entry name" value="NUCEPIMERASE"/>
</dbReference>
<evidence type="ECO:0000259" key="2">
    <source>
        <dbReference type="Pfam" id="PF01370"/>
    </source>
</evidence>
<accession>A0A2G1VQQ8</accession>
<dbReference type="InterPro" id="IPR001509">
    <property type="entry name" value="Epimerase_deHydtase"/>
</dbReference>
<dbReference type="OrthoDB" id="9801785at2"/>
<dbReference type="PANTHER" id="PTHR43574">
    <property type="entry name" value="EPIMERASE-RELATED"/>
    <property type="match status" value="1"/>
</dbReference>
<dbReference type="SUPFAM" id="SSF51735">
    <property type="entry name" value="NAD(P)-binding Rossmann-fold domains"/>
    <property type="match status" value="1"/>
</dbReference>
<keyword evidence="1" id="KW-0520">NAD</keyword>